<reference evidence="10" key="1">
    <citation type="submission" date="2022-11" db="UniProtKB">
        <authorList>
            <consortium name="WormBaseParasite"/>
        </authorList>
    </citation>
    <scope>IDENTIFICATION</scope>
</reference>
<accession>A0A915EAQ7</accession>
<organism evidence="9 10">
    <name type="scientific">Ditylenchus dipsaci</name>
    <dbReference type="NCBI Taxonomy" id="166011"/>
    <lineage>
        <taxon>Eukaryota</taxon>
        <taxon>Metazoa</taxon>
        <taxon>Ecdysozoa</taxon>
        <taxon>Nematoda</taxon>
        <taxon>Chromadorea</taxon>
        <taxon>Rhabditida</taxon>
        <taxon>Tylenchina</taxon>
        <taxon>Tylenchomorpha</taxon>
        <taxon>Sphaerularioidea</taxon>
        <taxon>Anguinidae</taxon>
        <taxon>Anguininae</taxon>
        <taxon>Ditylenchus</taxon>
    </lineage>
</organism>
<dbReference type="Pfam" id="PF12719">
    <property type="entry name" value="Cnd3"/>
    <property type="match status" value="1"/>
</dbReference>
<evidence type="ECO:0000256" key="7">
    <source>
        <dbReference type="SAM" id="MobiDB-lite"/>
    </source>
</evidence>
<dbReference type="InterPro" id="IPR027165">
    <property type="entry name" value="CND3"/>
</dbReference>
<keyword evidence="4" id="KW-0498">Mitosis</keyword>
<feature type="compositionally biased region" description="Acidic residues" evidence="7">
    <location>
        <begin position="263"/>
        <end position="277"/>
    </location>
</feature>
<protein>
    <submittedName>
        <fullName evidence="10">Nuclear condensin complex subunit 3 C-terminal domain-containing protein</fullName>
    </submittedName>
</protein>
<proteinExistence type="predicted"/>
<dbReference type="PANTHER" id="PTHR14418:SF5">
    <property type="entry name" value="CONDENSIN COMPLEX SUBUNIT 3"/>
    <property type="match status" value="1"/>
</dbReference>
<evidence type="ECO:0000256" key="1">
    <source>
        <dbReference type="ARBA" id="ARBA00004286"/>
    </source>
</evidence>
<feature type="region of interest" description="Disordered" evidence="7">
    <location>
        <begin position="224"/>
        <end position="277"/>
    </location>
</feature>
<evidence type="ECO:0000256" key="3">
    <source>
        <dbReference type="ARBA" id="ARBA00022618"/>
    </source>
</evidence>
<evidence type="ECO:0000256" key="6">
    <source>
        <dbReference type="ARBA" id="ARBA00023306"/>
    </source>
</evidence>
<keyword evidence="6" id="KW-0131">Cell cycle</keyword>
<name>A0A915EAQ7_9BILA</name>
<comment type="subcellular location">
    <subcellularLocation>
        <location evidence="1">Chromosome</location>
    </subcellularLocation>
</comment>
<feature type="domain" description="Nuclear condensin complex subunit 3 C-terminal" evidence="8">
    <location>
        <begin position="3"/>
        <end position="157"/>
    </location>
</feature>
<sequence>MDPEIAFRATECLCKCCLHASDVNEWRKALLHLLLLSFSSETKDNPQNGKQKACLSRFMPIFAAISRQNQILLAEVMIDALDNLKERDMQLTAINVTALASYITNLTSLNILGPNAPDRKKGSAHSHLATLVLTALKNNADNYFASVYCKILSDLELNESMTIDDFNTLLFLCTDVCNESTTEKAKDIKHIQQFMKRLTYLKEKMGSMPPARPESVASSIEELRLTPSTPIQRAKPSRMASSKRRRISRAAKANHQFYNADDTIAEEDDEEEGLLEQ</sequence>
<dbReference type="AlphaFoldDB" id="A0A915EAQ7"/>
<dbReference type="GO" id="GO:0000796">
    <property type="term" value="C:condensin complex"/>
    <property type="evidence" value="ECO:0007669"/>
    <property type="project" value="InterPro"/>
</dbReference>
<evidence type="ECO:0000313" key="9">
    <source>
        <dbReference type="Proteomes" id="UP000887574"/>
    </source>
</evidence>
<evidence type="ECO:0000256" key="4">
    <source>
        <dbReference type="ARBA" id="ARBA00022776"/>
    </source>
</evidence>
<evidence type="ECO:0000256" key="2">
    <source>
        <dbReference type="ARBA" id="ARBA00022454"/>
    </source>
</evidence>
<keyword evidence="3" id="KW-0132">Cell division</keyword>
<dbReference type="GO" id="GO:0051301">
    <property type="term" value="P:cell division"/>
    <property type="evidence" value="ECO:0007669"/>
    <property type="project" value="UniProtKB-KW"/>
</dbReference>
<dbReference type="GO" id="GO:0000793">
    <property type="term" value="C:condensed chromosome"/>
    <property type="evidence" value="ECO:0007669"/>
    <property type="project" value="TreeGrafter"/>
</dbReference>
<keyword evidence="5" id="KW-0226">DNA condensation</keyword>
<keyword evidence="2" id="KW-0158">Chromosome</keyword>
<dbReference type="WBParaSite" id="jg4664">
    <property type="protein sequence ID" value="jg4664"/>
    <property type="gene ID" value="jg4664"/>
</dbReference>
<keyword evidence="9" id="KW-1185">Reference proteome</keyword>
<evidence type="ECO:0000313" key="10">
    <source>
        <dbReference type="WBParaSite" id="jg4664"/>
    </source>
</evidence>
<evidence type="ECO:0000259" key="8">
    <source>
        <dbReference type="Pfam" id="PF12719"/>
    </source>
</evidence>
<dbReference type="Proteomes" id="UP000887574">
    <property type="component" value="Unplaced"/>
</dbReference>
<evidence type="ECO:0000256" key="5">
    <source>
        <dbReference type="ARBA" id="ARBA00023067"/>
    </source>
</evidence>
<dbReference type="PANTHER" id="PTHR14418">
    <property type="entry name" value="CONDENSIN COMPLEX SUBUNIT 3-RELATED"/>
    <property type="match status" value="1"/>
</dbReference>
<dbReference type="GO" id="GO:0007076">
    <property type="term" value="P:mitotic chromosome condensation"/>
    <property type="evidence" value="ECO:0007669"/>
    <property type="project" value="InterPro"/>
</dbReference>
<dbReference type="InterPro" id="IPR025977">
    <property type="entry name" value="Cnd3_C"/>
</dbReference>